<reference evidence="2 3" key="1">
    <citation type="submission" date="2024-02" db="EMBL/GenBank/DDBJ databases">
        <title>A draft genome for the cacao thread blight pathogen Marasmius crinis-equi.</title>
        <authorList>
            <person name="Cohen S.P."/>
            <person name="Baruah I.K."/>
            <person name="Amoako-Attah I."/>
            <person name="Bukari Y."/>
            <person name="Meinhardt L.W."/>
            <person name="Bailey B.A."/>
        </authorList>
    </citation>
    <scope>NUCLEOTIDE SEQUENCE [LARGE SCALE GENOMIC DNA]</scope>
    <source>
        <strain evidence="2 3">GH-76</strain>
    </source>
</reference>
<feature type="compositionally biased region" description="Low complexity" evidence="1">
    <location>
        <begin position="110"/>
        <end position="123"/>
    </location>
</feature>
<feature type="region of interest" description="Disordered" evidence="1">
    <location>
        <begin position="163"/>
        <end position="185"/>
    </location>
</feature>
<protein>
    <recommendedName>
        <fullName evidence="4">UBA domain-containing protein</fullName>
    </recommendedName>
</protein>
<feature type="region of interest" description="Disordered" evidence="1">
    <location>
        <begin position="212"/>
        <end position="336"/>
    </location>
</feature>
<accession>A0ABR3FDC1</accession>
<feature type="compositionally biased region" description="Pro residues" evidence="1">
    <location>
        <begin position="582"/>
        <end position="599"/>
    </location>
</feature>
<feature type="compositionally biased region" description="Acidic residues" evidence="1">
    <location>
        <begin position="819"/>
        <end position="834"/>
    </location>
</feature>
<feature type="compositionally biased region" description="Polar residues" evidence="1">
    <location>
        <begin position="165"/>
        <end position="176"/>
    </location>
</feature>
<dbReference type="Proteomes" id="UP001465976">
    <property type="component" value="Unassembled WGS sequence"/>
</dbReference>
<feature type="region of interest" description="Disordered" evidence="1">
    <location>
        <begin position="1"/>
        <end position="57"/>
    </location>
</feature>
<feature type="region of interest" description="Disordered" evidence="1">
    <location>
        <begin position="1021"/>
        <end position="1045"/>
    </location>
</feature>
<gene>
    <name evidence="2" type="ORF">V5O48_008634</name>
</gene>
<comment type="caution">
    <text evidence="2">The sequence shown here is derived from an EMBL/GenBank/DDBJ whole genome shotgun (WGS) entry which is preliminary data.</text>
</comment>
<feature type="compositionally biased region" description="Low complexity" evidence="1">
    <location>
        <begin position="13"/>
        <end position="23"/>
    </location>
</feature>
<name>A0ABR3FDC1_9AGAR</name>
<sequence>MQLHDSVPQNELQQHPHPQNRHQPPGPQNELQQPQHSPNTETDSDAEFEDGQVYDSAFLKDLSELEAQQLSAGNPAAAVAPSSPSKRKLRVANNAPSYLHQEASRRANMASEPSPSSLPTASAPLPPLSTVAPAALPQDAAGSLAALAQTLGPGALARVAELLRAQQQPAPDSDTNPRVPLQALPQVLPQYSQQNAMGGLELLLASYRSNLGASEASSPPSQPAAQRSTSLPCATPQLAGPPQPHLARSASVAPVACSQPDATALPSFDKPTHVPPPASSDQHPILETCSDSTPPVSPPSPLDKPADEGKGNAEPRRGSTAPTSSSRRPGGRPTKEQAEIVASTFRDMDETLFNTASKLNSDPRSVLIRYLRRFNLGYKSNPWNHYESWARSPENVLMEMERLAGSEHDAVYQEFMKNPNRKPTVDEMRLTWPLFQAEHGEEKAKDLLAAWNSVCEMDAGFVVQSKGERKRVWEGHVRRLNNFLDMLRNVFQMHVFAIGVGGQVNTDAGLHFVYQNYESEGPPPPFQSSNRTNLFLSRETKDQYTDQEIIAMAQKRGYSIVRDPNAPPTPAANAAPSASAPPKRPVSLPPPVPPPPPPISTAGGALFQGALSPVPSSNGDADVAMEDASGGDDSSGDDGDRLGEPNVNVQKALVALLAQCNLKLGKSNTFPWLSLPKECFRRGVQVLNFPAHVRLPWKGSAVGSQKKGVKGLTPKHQRRLAAAINHPEFPLTFKVVSPIDLHTDVLPIMTFAPDSKGAQRQPIFAKDIASLDSLRTTKKKAAKRLKLENPEPKIQVPPTTATNDGRARSKATKSTAVLESDDEDELDGDDDDSDIYGLQAMEHDDEEYQLGSEQSPKRKRGGGRVNKGKGKADVDLTPKPPKMPAAISKALDDAGFTSSQRVAGECSLHLSTQALLTSSTENRSASAILGRNIPLSELDFKSVDIPGATSYGLKTGVTSYPRPQPAYAPGPSSSRQPAAIPAQKVQSIQVPAVQGAAAPTVPKAASSTPTANTQGLRAIPGAAGRARPHPPSVASTSTQALNPLPTNAVPALQSTATATTPTPQPPAGVALEMLQKFGFTAEQILALAQLGGAALGSNSA</sequence>
<feature type="compositionally biased region" description="Low complexity" evidence="1">
    <location>
        <begin position="571"/>
        <end position="581"/>
    </location>
</feature>
<proteinExistence type="predicted"/>
<feature type="region of interest" description="Disordered" evidence="1">
    <location>
        <begin position="952"/>
        <end position="986"/>
    </location>
</feature>
<feature type="compositionally biased region" description="Basic residues" evidence="1">
    <location>
        <begin position="857"/>
        <end position="869"/>
    </location>
</feature>
<feature type="region of interest" description="Disordered" evidence="1">
    <location>
        <begin position="560"/>
        <end position="645"/>
    </location>
</feature>
<feature type="region of interest" description="Disordered" evidence="1">
    <location>
        <begin position="70"/>
        <end position="132"/>
    </location>
</feature>
<feature type="region of interest" description="Disordered" evidence="1">
    <location>
        <begin position="788"/>
        <end position="885"/>
    </location>
</feature>
<keyword evidence="3" id="KW-1185">Reference proteome</keyword>
<evidence type="ECO:0000313" key="2">
    <source>
        <dbReference type="EMBL" id="KAL0573313.1"/>
    </source>
</evidence>
<organism evidence="2 3">
    <name type="scientific">Marasmius crinis-equi</name>
    <dbReference type="NCBI Taxonomy" id="585013"/>
    <lineage>
        <taxon>Eukaryota</taxon>
        <taxon>Fungi</taxon>
        <taxon>Dikarya</taxon>
        <taxon>Basidiomycota</taxon>
        <taxon>Agaricomycotina</taxon>
        <taxon>Agaricomycetes</taxon>
        <taxon>Agaricomycetidae</taxon>
        <taxon>Agaricales</taxon>
        <taxon>Marasmiineae</taxon>
        <taxon>Marasmiaceae</taxon>
        <taxon>Marasmius</taxon>
    </lineage>
</organism>
<feature type="compositionally biased region" description="Low complexity" evidence="1">
    <location>
        <begin position="213"/>
        <end position="226"/>
    </location>
</feature>
<evidence type="ECO:0008006" key="4">
    <source>
        <dbReference type="Google" id="ProtNLM"/>
    </source>
</evidence>
<evidence type="ECO:0000256" key="1">
    <source>
        <dbReference type="SAM" id="MobiDB-lite"/>
    </source>
</evidence>
<feature type="compositionally biased region" description="Polar residues" evidence="1">
    <location>
        <begin position="1033"/>
        <end position="1045"/>
    </location>
</feature>
<feature type="compositionally biased region" description="Basic and acidic residues" evidence="1">
    <location>
        <begin position="304"/>
        <end position="317"/>
    </location>
</feature>
<feature type="compositionally biased region" description="Acidic residues" evidence="1">
    <location>
        <begin position="42"/>
        <end position="52"/>
    </location>
</feature>
<evidence type="ECO:0000313" key="3">
    <source>
        <dbReference type="Proteomes" id="UP001465976"/>
    </source>
</evidence>
<feature type="compositionally biased region" description="Polar residues" evidence="1">
    <location>
        <begin position="29"/>
        <end position="41"/>
    </location>
</feature>
<dbReference type="EMBL" id="JBAHYK010000517">
    <property type="protein sequence ID" value="KAL0573313.1"/>
    <property type="molecule type" value="Genomic_DNA"/>
</dbReference>
<feature type="compositionally biased region" description="Low complexity" evidence="1">
    <location>
        <begin position="71"/>
        <end position="84"/>
    </location>
</feature>